<protein>
    <submittedName>
        <fullName evidence="3">Uncharacterized protein</fullName>
    </submittedName>
</protein>
<evidence type="ECO:0000313" key="3">
    <source>
        <dbReference type="WBParaSite" id="Hba_21292"/>
    </source>
</evidence>
<keyword evidence="2" id="KW-1185">Reference proteome</keyword>
<accession>A0A1I7XVB4</accession>
<evidence type="ECO:0000313" key="2">
    <source>
        <dbReference type="Proteomes" id="UP000095283"/>
    </source>
</evidence>
<feature type="signal peptide" evidence="1">
    <location>
        <begin position="1"/>
        <end position="19"/>
    </location>
</feature>
<sequence>MNKLAILVLFTIIIAVVVGLPRGYSNSYGFPDEFEKYLDRQNVWDYKYHRPRNSYQSRYPTNYVGSQLV</sequence>
<organism evidence="2 3">
    <name type="scientific">Heterorhabditis bacteriophora</name>
    <name type="common">Entomopathogenic nematode worm</name>
    <dbReference type="NCBI Taxonomy" id="37862"/>
    <lineage>
        <taxon>Eukaryota</taxon>
        <taxon>Metazoa</taxon>
        <taxon>Ecdysozoa</taxon>
        <taxon>Nematoda</taxon>
        <taxon>Chromadorea</taxon>
        <taxon>Rhabditida</taxon>
        <taxon>Rhabditina</taxon>
        <taxon>Rhabditomorpha</taxon>
        <taxon>Strongyloidea</taxon>
        <taxon>Heterorhabditidae</taxon>
        <taxon>Heterorhabditis</taxon>
    </lineage>
</organism>
<dbReference type="WBParaSite" id="Hba_21292">
    <property type="protein sequence ID" value="Hba_21292"/>
    <property type="gene ID" value="Hba_21292"/>
</dbReference>
<dbReference type="PANTHER" id="PTHR39381:SF1">
    <property type="entry name" value="NEUROPEPTIDE-LIKE PROTEIN"/>
    <property type="match status" value="1"/>
</dbReference>
<dbReference type="Proteomes" id="UP000095283">
    <property type="component" value="Unplaced"/>
</dbReference>
<name>A0A1I7XVB4_HETBA</name>
<proteinExistence type="predicted"/>
<keyword evidence="1" id="KW-0732">Signal</keyword>
<reference evidence="3" key="1">
    <citation type="submission" date="2016-11" db="UniProtKB">
        <authorList>
            <consortium name="WormBaseParasite"/>
        </authorList>
    </citation>
    <scope>IDENTIFICATION</scope>
</reference>
<evidence type="ECO:0000256" key="1">
    <source>
        <dbReference type="SAM" id="SignalP"/>
    </source>
</evidence>
<dbReference type="AlphaFoldDB" id="A0A1I7XVB4"/>
<dbReference type="PANTHER" id="PTHR39381">
    <property type="entry name" value="PROTEIN CBG14825-RELATED"/>
    <property type="match status" value="1"/>
</dbReference>
<feature type="chain" id="PRO_5009311530" evidence="1">
    <location>
        <begin position="20"/>
        <end position="69"/>
    </location>
</feature>